<evidence type="ECO:0000313" key="3">
    <source>
        <dbReference type="Proteomes" id="UP000198287"/>
    </source>
</evidence>
<comment type="caution">
    <text evidence="2">The sequence shown here is derived from an EMBL/GenBank/DDBJ whole genome shotgun (WGS) entry which is preliminary data.</text>
</comment>
<evidence type="ECO:0000256" key="1">
    <source>
        <dbReference type="SAM" id="MobiDB-lite"/>
    </source>
</evidence>
<accession>A0A226E2M3</accession>
<organism evidence="2 3">
    <name type="scientific">Folsomia candida</name>
    <name type="common">Springtail</name>
    <dbReference type="NCBI Taxonomy" id="158441"/>
    <lineage>
        <taxon>Eukaryota</taxon>
        <taxon>Metazoa</taxon>
        <taxon>Ecdysozoa</taxon>
        <taxon>Arthropoda</taxon>
        <taxon>Hexapoda</taxon>
        <taxon>Collembola</taxon>
        <taxon>Entomobryomorpha</taxon>
        <taxon>Isotomoidea</taxon>
        <taxon>Isotomidae</taxon>
        <taxon>Proisotominae</taxon>
        <taxon>Folsomia</taxon>
    </lineage>
</organism>
<keyword evidence="3" id="KW-1185">Reference proteome</keyword>
<feature type="region of interest" description="Disordered" evidence="1">
    <location>
        <begin position="1"/>
        <end position="24"/>
    </location>
</feature>
<reference evidence="2 3" key="1">
    <citation type="submission" date="2015-12" db="EMBL/GenBank/DDBJ databases">
        <title>The genome of Folsomia candida.</title>
        <authorList>
            <person name="Faddeeva A."/>
            <person name="Derks M.F."/>
            <person name="Anvar Y."/>
            <person name="Smit S."/>
            <person name="Van Straalen N."/>
            <person name="Roelofs D."/>
        </authorList>
    </citation>
    <scope>NUCLEOTIDE SEQUENCE [LARGE SCALE GENOMIC DNA]</scope>
    <source>
        <strain evidence="2 3">VU population</strain>
        <tissue evidence="2">Whole body</tissue>
    </source>
</reference>
<sequence>MSSNKVTTPSPASSSSSAKKAKYSWEMIPQEPPKIDDLPPQYKDRTIVVREVRKDWSSVGKVMNMDKREKHVDKSDGGIEKIRKTFYAIVRPEEKEEEFDSPDFDMCTPEGYIDKVVEPLSKNEKDEAIRKIKAAKDGIKVEGTKFHFVWRKIAGYERLVLDDETSDKIGGKVVCIFDACFRYHGTSGAAPFCHAHRSKWEYVVSDFEDKGSRMPTILHIMTPFTYENPEKKDERASTALNSLGCSGGGGKNPWPSYVKEFSDAKLPPPTVTEIPGRRRYFLTEKEVNKVYAARQFVTLLRKLVPATSNFRYLNKYVALPNGAEKEVLEEMKIWGMKLGISKYLAREFRAFLPYPFGKEREGKETVSSMVVAKERGVLYVVSNPHINYFGKSITGLNLHLDTNMLDTVTQYSLMEGHLAWELIPLSSCHVDDLEANEAHLHLANSFADLLRLHQQFVSDPPYTSPEGSTPYDAYPICLNKFTNAKFFDETSFTKINQFMLKCYGVEIYIGPKY</sequence>
<proteinExistence type="predicted"/>
<evidence type="ECO:0000313" key="2">
    <source>
        <dbReference type="EMBL" id="OXA51995.1"/>
    </source>
</evidence>
<dbReference type="AlphaFoldDB" id="A0A226E2M3"/>
<dbReference type="EMBL" id="LNIX01000007">
    <property type="protein sequence ID" value="OXA51995.1"/>
    <property type="molecule type" value="Genomic_DNA"/>
</dbReference>
<dbReference type="Proteomes" id="UP000198287">
    <property type="component" value="Unassembled WGS sequence"/>
</dbReference>
<gene>
    <name evidence="2" type="ORF">Fcan01_13469</name>
</gene>
<name>A0A226E2M3_FOLCA</name>
<feature type="compositionally biased region" description="Low complexity" evidence="1">
    <location>
        <begin position="9"/>
        <end position="18"/>
    </location>
</feature>
<protein>
    <submittedName>
        <fullName evidence="2">Uncharacterized protein</fullName>
    </submittedName>
</protein>